<dbReference type="InterPro" id="IPR052021">
    <property type="entry name" value="Type-I_RS_S_subunit"/>
</dbReference>
<accession>A0ABY1SJ00</accession>
<evidence type="ECO:0000313" key="5">
    <source>
        <dbReference type="EMBL" id="SNR60329.1"/>
    </source>
</evidence>
<gene>
    <name evidence="5" type="ORF">SAMN04488009_2762</name>
</gene>
<feature type="domain" description="Type I restriction modification DNA specificity" evidence="4">
    <location>
        <begin position="185"/>
        <end position="333"/>
    </location>
</feature>
<dbReference type="PANTHER" id="PTHR30408">
    <property type="entry name" value="TYPE-1 RESTRICTION ENZYME ECOKI SPECIFICITY PROTEIN"/>
    <property type="match status" value="1"/>
</dbReference>
<dbReference type="SUPFAM" id="SSF116734">
    <property type="entry name" value="DNA methylase specificity domain"/>
    <property type="match status" value="2"/>
</dbReference>
<dbReference type="InterPro" id="IPR044946">
    <property type="entry name" value="Restrct_endonuc_typeI_TRD_sf"/>
</dbReference>
<evidence type="ECO:0000259" key="4">
    <source>
        <dbReference type="Pfam" id="PF01420"/>
    </source>
</evidence>
<proteinExistence type="inferred from homology"/>
<keyword evidence="2" id="KW-0680">Restriction system</keyword>
<evidence type="ECO:0000256" key="2">
    <source>
        <dbReference type="ARBA" id="ARBA00022747"/>
    </source>
</evidence>
<comment type="caution">
    <text evidence="5">The sequence shown here is derived from an EMBL/GenBank/DDBJ whole genome shotgun (WGS) entry which is preliminary data.</text>
</comment>
<dbReference type="Pfam" id="PF01420">
    <property type="entry name" value="Methylase_S"/>
    <property type="match status" value="1"/>
</dbReference>
<dbReference type="Gene3D" id="3.90.220.20">
    <property type="entry name" value="DNA methylase specificity domains"/>
    <property type="match status" value="2"/>
</dbReference>
<dbReference type="EMBL" id="FZNV01000003">
    <property type="protein sequence ID" value="SNR60329.1"/>
    <property type="molecule type" value="Genomic_DNA"/>
</dbReference>
<dbReference type="Proteomes" id="UP000198337">
    <property type="component" value="Unassembled WGS sequence"/>
</dbReference>
<comment type="similarity">
    <text evidence="1">Belongs to the type-I restriction system S methylase family.</text>
</comment>
<dbReference type="InterPro" id="IPR000055">
    <property type="entry name" value="Restrct_endonuc_typeI_TRD"/>
</dbReference>
<reference evidence="5 6" key="1">
    <citation type="submission" date="2017-06" db="EMBL/GenBank/DDBJ databases">
        <authorList>
            <person name="Varghese N."/>
            <person name="Submissions S."/>
        </authorList>
    </citation>
    <scope>NUCLEOTIDE SEQUENCE [LARGE SCALE GENOMIC DNA]</scope>
    <source>
        <strain evidence="5 6">DSM 19840</strain>
    </source>
</reference>
<keyword evidence="6" id="KW-1185">Reference proteome</keyword>
<keyword evidence="3" id="KW-0238">DNA-binding</keyword>
<sequence length="473" mass="54613">MDIQIKPFSKVLDDSTRKFKKIPKGEYLSEGLYPIIDQSKDFIAGYTNDENLVNSQNLPVIIFGDHTKAIKYVDFPIALGADGAKALTLKTDYARYVYYTLKNLKLPEAGYSRHFKFLKESKLAIPKKIDDQKRIAQVLTDCEELIAKRKESIALLDELLKSTFLEMFGDIRAKKSPYKWEKFRPYIKAQSGKSSKLVKSIEKTDFPIYGGNGTNGWATKPLYNKPIIIAGRVGQHCGVIHKVNQPCWVTDNAIVLTILNKEKLNITYLSFALSNSPILEKVKQLDLPFINQSMILDITVPIPPFEIQNKFEKIVKEIEKANELFQNHLFELENLYGRLSQDAFKGELDLSKVVLREEFLEDFESSTSKENLIEEKESKDSNIFSNTLFDVTEIDTYLENLIKSNFGVESFVFDDIKDLLFQDSKIQDYQDNYDYWKTNFFSLLKKENSQIEQCFDTEEGRIKFKLKDEVNQV</sequence>
<organism evidence="5 6">
    <name type="scientific">Maribacter sedimenticola</name>
    <dbReference type="NCBI Taxonomy" id="228956"/>
    <lineage>
        <taxon>Bacteria</taxon>
        <taxon>Pseudomonadati</taxon>
        <taxon>Bacteroidota</taxon>
        <taxon>Flavobacteriia</taxon>
        <taxon>Flavobacteriales</taxon>
        <taxon>Flavobacteriaceae</taxon>
        <taxon>Maribacter</taxon>
    </lineage>
</organism>
<evidence type="ECO:0000313" key="6">
    <source>
        <dbReference type="Proteomes" id="UP000198337"/>
    </source>
</evidence>
<protein>
    <submittedName>
        <fullName evidence="5">Type I restriction enzyme, S subunit</fullName>
    </submittedName>
</protein>
<name>A0ABY1SJ00_9FLAO</name>
<dbReference type="Gene3D" id="1.10.287.1120">
    <property type="entry name" value="Bipartite methylase S protein"/>
    <property type="match status" value="1"/>
</dbReference>
<evidence type="ECO:0000256" key="1">
    <source>
        <dbReference type="ARBA" id="ARBA00010923"/>
    </source>
</evidence>
<dbReference type="PANTHER" id="PTHR30408:SF12">
    <property type="entry name" value="TYPE I RESTRICTION ENZYME MJAVIII SPECIFICITY SUBUNIT"/>
    <property type="match status" value="1"/>
</dbReference>
<dbReference type="RefSeq" id="WP_089261175.1">
    <property type="nucleotide sequence ID" value="NZ_FZNV01000003.1"/>
</dbReference>
<evidence type="ECO:0000256" key="3">
    <source>
        <dbReference type="ARBA" id="ARBA00023125"/>
    </source>
</evidence>